<dbReference type="AlphaFoldDB" id="A0A085MP35"/>
<evidence type="ECO:0008006" key="4">
    <source>
        <dbReference type="Google" id="ProtNLM"/>
    </source>
</evidence>
<protein>
    <recommendedName>
        <fullName evidence="4">Retrotransposon gag domain-containing protein</fullName>
    </recommendedName>
</protein>
<name>A0A085MP35_9BILA</name>
<reference evidence="2 3" key="1">
    <citation type="journal article" date="2014" name="Nat. Genet.">
        <title>Genome and transcriptome of the porcine whipworm Trichuris suis.</title>
        <authorList>
            <person name="Jex A.R."/>
            <person name="Nejsum P."/>
            <person name="Schwarz E.M."/>
            <person name="Hu L."/>
            <person name="Young N.D."/>
            <person name="Hall R.S."/>
            <person name="Korhonen P.K."/>
            <person name="Liao S."/>
            <person name="Thamsborg S."/>
            <person name="Xia J."/>
            <person name="Xu P."/>
            <person name="Wang S."/>
            <person name="Scheerlinck J.P."/>
            <person name="Hofmann A."/>
            <person name="Sternberg P.W."/>
            <person name="Wang J."/>
            <person name="Gasser R.B."/>
        </authorList>
    </citation>
    <scope>NUCLEOTIDE SEQUENCE [LARGE SCALE GENOMIC DNA]</scope>
    <source>
        <strain evidence="2">DCEP-RM93M</strain>
    </source>
</reference>
<accession>A0A085MP35</accession>
<sequence length="235" mass="27153">MKFENAVTKSFIFNYELSYEKITVAMRQYFNPAPSEIVERFRFYKRDQRPNESIADFVAELRRLSEHCNFGNGLDTALRDRFVCGIADEGLQRRLLAEQVPTFDVALREALATETARLQALEIRTGGCTEDVQHVRMKSRQQKSTDKATGSRQRTEFSAKCYRCGGAHDAQACRFINERCRVPNRWKESSKQKKDPRPCSVACCYRAARNTLFQDMRRHVFAEHSDIECEKPSSG</sequence>
<dbReference type="EMBL" id="KL363182">
    <property type="protein sequence ID" value="KFD58981.1"/>
    <property type="molecule type" value="Genomic_DNA"/>
</dbReference>
<dbReference type="PANTHER" id="PTHR33198:SF19">
    <property type="entry name" value="CCHC-TYPE DOMAIN-CONTAINING PROTEIN"/>
    <property type="match status" value="1"/>
</dbReference>
<evidence type="ECO:0000256" key="1">
    <source>
        <dbReference type="SAM" id="MobiDB-lite"/>
    </source>
</evidence>
<proteinExistence type="predicted"/>
<gene>
    <name evidence="2" type="ORF">M513_00144</name>
</gene>
<keyword evidence="3" id="KW-1185">Reference proteome</keyword>
<evidence type="ECO:0000313" key="3">
    <source>
        <dbReference type="Proteomes" id="UP000030764"/>
    </source>
</evidence>
<feature type="region of interest" description="Disordered" evidence="1">
    <location>
        <begin position="132"/>
        <end position="151"/>
    </location>
</feature>
<dbReference type="Proteomes" id="UP000030764">
    <property type="component" value="Unassembled WGS sequence"/>
</dbReference>
<dbReference type="PANTHER" id="PTHR33198">
    <property type="entry name" value="ANK_REP_REGION DOMAIN-CONTAINING PROTEIN-RELATED"/>
    <property type="match status" value="1"/>
</dbReference>
<evidence type="ECO:0000313" key="2">
    <source>
        <dbReference type="EMBL" id="KFD58981.1"/>
    </source>
</evidence>
<organism evidence="2 3">
    <name type="scientific">Trichuris suis</name>
    <name type="common">pig whipworm</name>
    <dbReference type="NCBI Taxonomy" id="68888"/>
    <lineage>
        <taxon>Eukaryota</taxon>
        <taxon>Metazoa</taxon>
        <taxon>Ecdysozoa</taxon>
        <taxon>Nematoda</taxon>
        <taxon>Enoplea</taxon>
        <taxon>Dorylaimia</taxon>
        <taxon>Trichinellida</taxon>
        <taxon>Trichuridae</taxon>
        <taxon>Trichuris</taxon>
    </lineage>
</organism>